<dbReference type="EMBL" id="JBHTBX010000016">
    <property type="protein sequence ID" value="MFC7436314.1"/>
    <property type="molecule type" value="Genomic_DNA"/>
</dbReference>
<dbReference type="InterPro" id="IPR016181">
    <property type="entry name" value="Acyl_CoA_acyltransferase"/>
</dbReference>
<sequence>MWLSNLELRPLSVTHRGALGVHLLSLTPEDRYARFGLTLSDEAVLGWVERLRWDDHHWWGAWMTHDADLGLLGSLQLSASASPGDWELGLSVAEPLRRRGLGRLLLSTALNHLPQVQRIVCHHGHPAVENMLRRLGHPLMRPA</sequence>
<keyword evidence="2" id="KW-0808">Transferase</keyword>
<evidence type="ECO:0000313" key="3">
    <source>
        <dbReference type="Proteomes" id="UP001596495"/>
    </source>
</evidence>
<dbReference type="InterPro" id="IPR000182">
    <property type="entry name" value="GNAT_dom"/>
</dbReference>
<name>A0ABW2RDY2_9BURK</name>
<organism evidence="2 3">
    <name type="scientific">Hydrogenophaga bisanensis</name>
    <dbReference type="NCBI Taxonomy" id="439611"/>
    <lineage>
        <taxon>Bacteria</taxon>
        <taxon>Pseudomonadati</taxon>
        <taxon>Pseudomonadota</taxon>
        <taxon>Betaproteobacteria</taxon>
        <taxon>Burkholderiales</taxon>
        <taxon>Comamonadaceae</taxon>
        <taxon>Hydrogenophaga</taxon>
    </lineage>
</organism>
<dbReference type="RefSeq" id="WP_382259872.1">
    <property type="nucleotide sequence ID" value="NZ_JBHTBX010000016.1"/>
</dbReference>
<dbReference type="SUPFAM" id="SSF55729">
    <property type="entry name" value="Acyl-CoA N-acyltransferases (Nat)"/>
    <property type="match status" value="1"/>
</dbReference>
<evidence type="ECO:0000313" key="2">
    <source>
        <dbReference type="EMBL" id="MFC7436314.1"/>
    </source>
</evidence>
<gene>
    <name evidence="2" type="ORF">ACFQNJ_17530</name>
</gene>
<evidence type="ECO:0000259" key="1">
    <source>
        <dbReference type="PROSITE" id="PS51186"/>
    </source>
</evidence>
<dbReference type="Proteomes" id="UP001596495">
    <property type="component" value="Unassembled WGS sequence"/>
</dbReference>
<comment type="caution">
    <text evidence="2">The sequence shown here is derived from an EMBL/GenBank/DDBJ whole genome shotgun (WGS) entry which is preliminary data.</text>
</comment>
<feature type="domain" description="N-acetyltransferase" evidence="1">
    <location>
        <begin position="21"/>
        <end position="143"/>
    </location>
</feature>
<dbReference type="EC" id="2.3.1.-" evidence="2"/>
<dbReference type="PROSITE" id="PS51186">
    <property type="entry name" value="GNAT"/>
    <property type="match status" value="1"/>
</dbReference>
<accession>A0ABW2RDY2</accession>
<reference evidence="3" key="1">
    <citation type="journal article" date="2019" name="Int. J. Syst. Evol. Microbiol.">
        <title>The Global Catalogue of Microorganisms (GCM) 10K type strain sequencing project: providing services to taxonomists for standard genome sequencing and annotation.</title>
        <authorList>
            <consortium name="The Broad Institute Genomics Platform"/>
            <consortium name="The Broad Institute Genome Sequencing Center for Infectious Disease"/>
            <person name="Wu L."/>
            <person name="Ma J."/>
        </authorList>
    </citation>
    <scope>NUCLEOTIDE SEQUENCE [LARGE SCALE GENOMIC DNA]</scope>
    <source>
        <strain evidence="3">CCUG 54518</strain>
    </source>
</reference>
<proteinExistence type="predicted"/>
<protein>
    <submittedName>
        <fullName evidence="2">GNAT family N-acetyltransferase</fullName>
        <ecNumber evidence="2">2.3.1.-</ecNumber>
    </submittedName>
</protein>
<keyword evidence="2" id="KW-0012">Acyltransferase</keyword>
<keyword evidence="3" id="KW-1185">Reference proteome</keyword>
<dbReference type="GO" id="GO:0016746">
    <property type="term" value="F:acyltransferase activity"/>
    <property type="evidence" value="ECO:0007669"/>
    <property type="project" value="UniProtKB-KW"/>
</dbReference>
<dbReference type="Gene3D" id="3.40.630.30">
    <property type="match status" value="1"/>
</dbReference>
<dbReference type="Pfam" id="PF13302">
    <property type="entry name" value="Acetyltransf_3"/>
    <property type="match status" value="1"/>
</dbReference>